<dbReference type="EMBL" id="CM035426">
    <property type="protein sequence ID" value="KAH7315385.1"/>
    <property type="molecule type" value="Genomic_DNA"/>
</dbReference>
<evidence type="ECO:0000313" key="2">
    <source>
        <dbReference type="Proteomes" id="UP000825935"/>
    </source>
</evidence>
<proteinExistence type="predicted"/>
<evidence type="ECO:0000313" key="1">
    <source>
        <dbReference type="EMBL" id="KAH7315385.1"/>
    </source>
</evidence>
<dbReference type="Proteomes" id="UP000825935">
    <property type="component" value="Chromosome 21"/>
</dbReference>
<reference evidence="1" key="1">
    <citation type="submission" date="2021-08" db="EMBL/GenBank/DDBJ databases">
        <title>WGS assembly of Ceratopteris richardii.</title>
        <authorList>
            <person name="Marchant D.B."/>
            <person name="Chen G."/>
            <person name="Jenkins J."/>
            <person name="Shu S."/>
            <person name="Leebens-Mack J."/>
            <person name="Grimwood J."/>
            <person name="Schmutz J."/>
            <person name="Soltis P."/>
            <person name="Soltis D."/>
            <person name="Chen Z.-H."/>
        </authorList>
    </citation>
    <scope>NUCLEOTIDE SEQUENCE</scope>
    <source>
        <strain evidence="1">Whitten #5841</strain>
        <tissue evidence="1">Leaf</tissue>
    </source>
</reference>
<accession>A0A8T2S9K2</accession>
<organism evidence="1 2">
    <name type="scientific">Ceratopteris richardii</name>
    <name type="common">Triangle waterfern</name>
    <dbReference type="NCBI Taxonomy" id="49495"/>
    <lineage>
        <taxon>Eukaryota</taxon>
        <taxon>Viridiplantae</taxon>
        <taxon>Streptophyta</taxon>
        <taxon>Embryophyta</taxon>
        <taxon>Tracheophyta</taxon>
        <taxon>Polypodiopsida</taxon>
        <taxon>Polypodiidae</taxon>
        <taxon>Polypodiales</taxon>
        <taxon>Pteridineae</taxon>
        <taxon>Pteridaceae</taxon>
        <taxon>Parkerioideae</taxon>
        <taxon>Ceratopteris</taxon>
    </lineage>
</organism>
<keyword evidence="2" id="KW-1185">Reference proteome</keyword>
<name>A0A8T2S9K2_CERRI</name>
<dbReference type="AlphaFoldDB" id="A0A8T2S9K2"/>
<gene>
    <name evidence="1" type="ORF">KP509_21G047200</name>
</gene>
<comment type="caution">
    <text evidence="1">The sequence shown here is derived from an EMBL/GenBank/DDBJ whole genome shotgun (WGS) entry which is preliminary data.</text>
</comment>
<sequence>MGNPFFSSLGEPFLPSLIRSLPKKKKKNTRRMYIRNEDRAWRPIAPRITVSAMDQKVGDGVYVQAYLYANISAHLPIIDKHRHLRVKMIHPHSTLSSDEKNCCQ</sequence>
<protein>
    <submittedName>
        <fullName evidence="1">Uncharacterized protein</fullName>
    </submittedName>
</protein>